<dbReference type="PROSITE" id="PS00138">
    <property type="entry name" value="SUBTILASE_SER"/>
    <property type="match status" value="1"/>
</dbReference>
<dbReference type="InterPro" id="IPR015500">
    <property type="entry name" value="Peptidase_S8_subtilisin-rel"/>
</dbReference>
<evidence type="ECO:0000256" key="2">
    <source>
        <dbReference type="ARBA" id="ARBA00022512"/>
    </source>
</evidence>
<evidence type="ECO:0000259" key="11">
    <source>
        <dbReference type="Pfam" id="PF00082"/>
    </source>
</evidence>
<dbReference type="PROSITE" id="PS00137">
    <property type="entry name" value="SUBTILASE_HIS"/>
    <property type="match status" value="1"/>
</dbReference>
<dbReference type="Pfam" id="PF00082">
    <property type="entry name" value="Peptidase_S8"/>
    <property type="match status" value="1"/>
</dbReference>
<evidence type="ECO:0000256" key="5">
    <source>
        <dbReference type="ARBA" id="ARBA00022801"/>
    </source>
</evidence>
<keyword evidence="5 8" id="KW-0378">Hydrolase</keyword>
<dbReference type="GO" id="GO:0016020">
    <property type="term" value="C:membrane"/>
    <property type="evidence" value="ECO:0007669"/>
    <property type="project" value="InterPro"/>
</dbReference>
<feature type="domain" description="Peptidase S8/S53" evidence="11">
    <location>
        <begin position="162"/>
        <end position="568"/>
    </location>
</feature>
<dbReference type="Proteomes" id="UP000250043">
    <property type="component" value="Unassembled WGS sequence"/>
</dbReference>
<keyword evidence="2" id="KW-0134">Cell wall</keyword>
<dbReference type="PROSITE" id="PS00136">
    <property type="entry name" value="SUBTILASE_ASP"/>
    <property type="match status" value="1"/>
</dbReference>
<evidence type="ECO:0000256" key="9">
    <source>
        <dbReference type="RuleBase" id="RU003355"/>
    </source>
</evidence>
<accession>A0A8E2AGS6</accession>
<dbReference type="InterPro" id="IPR003137">
    <property type="entry name" value="PA_domain"/>
</dbReference>
<evidence type="ECO:0000259" key="12">
    <source>
        <dbReference type="Pfam" id="PF02225"/>
    </source>
</evidence>
<evidence type="ECO:0000256" key="4">
    <source>
        <dbReference type="ARBA" id="ARBA00022729"/>
    </source>
</evidence>
<dbReference type="Gene3D" id="3.40.50.200">
    <property type="entry name" value="Peptidase S8/S53 domain"/>
    <property type="match status" value="1"/>
</dbReference>
<name>A0A8E2AGS6_9APHY</name>
<evidence type="ECO:0000256" key="10">
    <source>
        <dbReference type="SAM" id="SignalP"/>
    </source>
</evidence>
<evidence type="ECO:0000256" key="7">
    <source>
        <dbReference type="PIRSR" id="PIRSR615500-1"/>
    </source>
</evidence>
<dbReference type="EMBL" id="KV722708">
    <property type="protein sequence ID" value="OCH84198.1"/>
    <property type="molecule type" value="Genomic_DNA"/>
</dbReference>
<feature type="chain" id="PRO_5034166501" evidence="10">
    <location>
        <begin position="20"/>
        <end position="905"/>
    </location>
</feature>
<feature type="active site" description="Charge relay system" evidence="7 8">
    <location>
        <position position="171"/>
    </location>
</feature>
<dbReference type="PRINTS" id="PR00723">
    <property type="entry name" value="SUBTILISIN"/>
</dbReference>
<reference evidence="14 15" key="1">
    <citation type="submission" date="2016-07" db="EMBL/GenBank/DDBJ databases">
        <title>Draft genome of the white-rot fungus Obba rivulosa 3A-2.</title>
        <authorList>
            <consortium name="DOE Joint Genome Institute"/>
            <person name="Miettinen O."/>
            <person name="Riley R."/>
            <person name="Acob R."/>
            <person name="Barry K."/>
            <person name="Cullen D."/>
            <person name="De Vries R."/>
            <person name="Hainaut M."/>
            <person name="Hatakka A."/>
            <person name="Henrissat B."/>
            <person name="Hilden K."/>
            <person name="Kuo R."/>
            <person name="Labutti K."/>
            <person name="Lipzen A."/>
            <person name="Makela M.R."/>
            <person name="Sandor L."/>
            <person name="Spatafora J.W."/>
            <person name="Grigoriev I.V."/>
            <person name="Hibbett D.S."/>
        </authorList>
    </citation>
    <scope>NUCLEOTIDE SEQUENCE [LARGE SCALE GENOMIC DNA]</scope>
    <source>
        <strain evidence="14 15">3A-2</strain>
    </source>
</reference>
<dbReference type="SUPFAM" id="SSF52743">
    <property type="entry name" value="Subtilisin-like"/>
    <property type="match status" value="1"/>
</dbReference>
<dbReference type="Pfam" id="PF06280">
    <property type="entry name" value="fn3_5"/>
    <property type="match status" value="1"/>
</dbReference>
<dbReference type="PROSITE" id="PS51892">
    <property type="entry name" value="SUBTILASE"/>
    <property type="match status" value="1"/>
</dbReference>
<keyword evidence="4 10" id="KW-0732">Signal</keyword>
<dbReference type="PANTHER" id="PTHR43806">
    <property type="entry name" value="PEPTIDASE S8"/>
    <property type="match status" value="1"/>
</dbReference>
<feature type="active site" description="Charge relay system" evidence="7 8">
    <location>
        <position position="533"/>
    </location>
</feature>
<dbReference type="CDD" id="cd02124">
    <property type="entry name" value="PA_PoS1_like"/>
    <property type="match status" value="1"/>
</dbReference>
<dbReference type="InterPro" id="IPR036852">
    <property type="entry name" value="Peptidase_S8/S53_dom_sf"/>
</dbReference>
<keyword evidence="2" id="KW-0964">Secreted</keyword>
<dbReference type="InterPro" id="IPR023827">
    <property type="entry name" value="Peptidase_S8_Asp-AS"/>
</dbReference>
<evidence type="ECO:0000256" key="3">
    <source>
        <dbReference type="ARBA" id="ARBA00022670"/>
    </source>
</evidence>
<dbReference type="GO" id="GO:0004252">
    <property type="term" value="F:serine-type endopeptidase activity"/>
    <property type="evidence" value="ECO:0007669"/>
    <property type="project" value="UniProtKB-UniRule"/>
</dbReference>
<dbReference type="InterPro" id="IPR010435">
    <property type="entry name" value="C5a/SBT2-like_Fn3"/>
</dbReference>
<dbReference type="PANTHER" id="PTHR43806:SF66">
    <property type="entry name" value="SERIN ENDOPEPTIDASE"/>
    <property type="match status" value="1"/>
</dbReference>
<dbReference type="InterPro" id="IPR034187">
    <property type="entry name" value="Peptidases_S8_5"/>
</dbReference>
<dbReference type="InterPro" id="IPR050131">
    <property type="entry name" value="Peptidase_S8_subtilisin-like"/>
</dbReference>
<organism evidence="14 15">
    <name type="scientific">Obba rivulosa</name>
    <dbReference type="NCBI Taxonomy" id="1052685"/>
    <lineage>
        <taxon>Eukaryota</taxon>
        <taxon>Fungi</taxon>
        <taxon>Dikarya</taxon>
        <taxon>Basidiomycota</taxon>
        <taxon>Agaricomycotina</taxon>
        <taxon>Agaricomycetes</taxon>
        <taxon>Polyporales</taxon>
        <taxon>Gelatoporiaceae</taxon>
        <taxon>Obba</taxon>
    </lineage>
</organism>
<sequence>MKLLTSLFVPALAAAHAFATFPLSSVKKETTGFGNIVPNRFIIEVDSISDIPTRRSLDPRAAHETLYDSLRRRGVGFTVDKEFNSQELFVGAAVTLRDAQDAATVSKMSGVKAIRPVVRIPAPKPVSIHVVTGVNDPAIPADTESTHIMTAIDKLHAQGIFGSGIKVGIIDTGVDYTNPVLGGGFGPGFKIIGGFDFVGDAYNGSNTPVPDDDPLDQCNGHGTHVSGIVGANPGNEFNISGVAYEASINMYRIFGCTGDTTDDVIVDALLRGVSDGNDILTMSLGGSSGWTEDTSSVVSSRIAATGKIVTIAAGNDGTKGTFFASSPATGINAISVASVDNIVIPLQNVTVHGVVHDPITYFSTFPLVVNGTLPIFATSTDTTVVDDACDPLPDDTPDLSQFVVIVRRGTCTFVQKLTNVAAFGGNISLIYDDGVGFEAIAVGNFTSSLIQEADGVFLVNEFASGVNVSLSFPQVGGSTGFPDSTTGGLVSSFSSYGPSNDMFFKPAVAAPGGNILSTFPVPLGSFALLSGTSMATPFIAGVSALLFGVKGTSPDVGLGARTLFETTAQRISSNVTDGVPLQTVSVQGAGLVNAFNALTAEVIVSPGELLLNDTAHFKGTQTFTVQNVGTVEKKFNVTHIPAGTALSLQPGTPFPEDGPVPLSTQFATVKFSETSFTVHPGQTQEITAHITPPSGVDPSILPIFSGFIEIASGTESYQVTYLGLAASLINAQVVDDSDVFFGVDLPVIIDASGNFQNTTTNYTFVGADFPSVLMRLTFGTPELRIDLVDANINFKPTILTRDVGESHVFERETFSFPQASGGSFAQVKIAGPLLQADFLPRNSDVDDGTGFNEFSFTEAIFSNGTLIPNGSYRFLLRVLKVTGDPTNEADFESWLSPIIGVDSPA</sequence>
<evidence type="ECO:0000313" key="14">
    <source>
        <dbReference type="EMBL" id="OCH84198.1"/>
    </source>
</evidence>
<keyword evidence="6 8" id="KW-0720">Serine protease</keyword>
<evidence type="ECO:0000313" key="15">
    <source>
        <dbReference type="Proteomes" id="UP000250043"/>
    </source>
</evidence>
<dbReference type="GO" id="GO:0005615">
    <property type="term" value="C:extracellular space"/>
    <property type="evidence" value="ECO:0007669"/>
    <property type="project" value="TreeGrafter"/>
</dbReference>
<feature type="domain" description="C5a peptidase/Subtilisin-like protease SBT2-like Fn3-like" evidence="13">
    <location>
        <begin position="611"/>
        <end position="716"/>
    </location>
</feature>
<dbReference type="InterPro" id="IPR023828">
    <property type="entry name" value="Peptidase_S8_Ser-AS"/>
</dbReference>
<keyword evidence="3 8" id="KW-0645">Protease</keyword>
<dbReference type="OrthoDB" id="206201at2759"/>
<keyword evidence="15" id="KW-1185">Reference proteome</keyword>
<gene>
    <name evidence="14" type="ORF">OBBRIDRAFT_426312</name>
</gene>
<protein>
    <submittedName>
        <fullName evidence="14">Subtilisin-like protease</fullName>
    </submittedName>
</protein>
<evidence type="ECO:0000259" key="13">
    <source>
        <dbReference type="Pfam" id="PF06280"/>
    </source>
</evidence>
<dbReference type="Gene3D" id="3.50.30.30">
    <property type="match status" value="1"/>
</dbReference>
<proteinExistence type="inferred from homology"/>
<comment type="similarity">
    <text evidence="1 8 9">Belongs to the peptidase S8 family.</text>
</comment>
<dbReference type="Pfam" id="PF02225">
    <property type="entry name" value="PA"/>
    <property type="match status" value="1"/>
</dbReference>
<evidence type="ECO:0000256" key="1">
    <source>
        <dbReference type="ARBA" id="ARBA00011073"/>
    </source>
</evidence>
<dbReference type="AlphaFoldDB" id="A0A8E2AGS6"/>
<dbReference type="CDD" id="cd07489">
    <property type="entry name" value="Peptidases_S8_5"/>
    <property type="match status" value="1"/>
</dbReference>
<feature type="domain" description="PA" evidence="12">
    <location>
        <begin position="384"/>
        <end position="439"/>
    </location>
</feature>
<dbReference type="InterPro" id="IPR022398">
    <property type="entry name" value="Peptidase_S8_His-AS"/>
</dbReference>
<feature type="active site" description="Charge relay system" evidence="7 8">
    <location>
        <position position="221"/>
    </location>
</feature>
<feature type="signal peptide" evidence="10">
    <location>
        <begin position="1"/>
        <end position="19"/>
    </location>
</feature>
<dbReference type="GO" id="GO:0006508">
    <property type="term" value="P:proteolysis"/>
    <property type="evidence" value="ECO:0007669"/>
    <property type="project" value="UniProtKB-KW"/>
</dbReference>
<evidence type="ECO:0000256" key="6">
    <source>
        <dbReference type="ARBA" id="ARBA00022825"/>
    </source>
</evidence>
<dbReference type="InterPro" id="IPR000209">
    <property type="entry name" value="Peptidase_S8/S53_dom"/>
</dbReference>
<evidence type="ECO:0000256" key="8">
    <source>
        <dbReference type="PROSITE-ProRule" id="PRU01240"/>
    </source>
</evidence>